<proteinExistence type="predicted"/>
<evidence type="ECO:0000259" key="3">
    <source>
        <dbReference type="Pfam" id="PF13439"/>
    </source>
</evidence>
<evidence type="ECO:0000256" key="1">
    <source>
        <dbReference type="ARBA" id="ARBA00022676"/>
    </source>
</evidence>
<dbReference type="Pfam" id="PF13439">
    <property type="entry name" value="Glyco_transf_4"/>
    <property type="match status" value="1"/>
</dbReference>
<accession>A0A3N2APD2</accession>
<keyword evidence="6" id="KW-1185">Reference proteome</keyword>
<keyword evidence="1" id="KW-0328">Glycosyltransferase</keyword>
<reference evidence="5 6" key="1">
    <citation type="submission" date="2018-11" db="EMBL/GenBank/DDBJ databases">
        <title>Sequencing the genomes of 1000 actinobacteria strains.</title>
        <authorList>
            <person name="Klenk H.-P."/>
        </authorList>
    </citation>
    <scope>NUCLEOTIDE SEQUENCE [LARGE SCALE GENOMIC DNA]</scope>
    <source>
        <strain evidence="5 6">DSM 9580</strain>
    </source>
</reference>
<evidence type="ECO:0000256" key="2">
    <source>
        <dbReference type="ARBA" id="ARBA00022679"/>
    </source>
</evidence>
<dbReference type="RefSeq" id="WP_170165485.1">
    <property type="nucleotide sequence ID" value="NZ_RKHJ01000001.1"/>
</dbReference>
<dbReference type="Pfam" id="PF13524">
    <property type="entry name" value="Glyco_trans_1_2"/>
    <property type="match status" value="1"/>
</dbReference>
<keyword evidence="2 5" id="KW-0808">Transferase</keyword>
<organism evidence="5 6">
    <name type="scientific">Agrococcus jenensis</name>
    <dbReference type="NCBI Taxonomy" id="46353"/>
    <lineage>
        <taxon>Bacteria</taxon>
        <taxon>Bacillati</taxon>
        <taxon>Actinomycetota</taxon>
        <taxon>Actinomycetes</taxon>
        <taxon>Micrococcales</taxon>
        <taxon>Microbacteriaceae</taxon>
        <taxon>Agrococcus</taxon>
    </lineage>
</organism>
<dbReference type="PANTHER" id="PTHR46401">
    <property type="entry name" value="GLYCOSYLTRANSFERASE WBBK-RELATED"/>
    <property type="match status" value="1"/>
</dbReference>
<dbReference type="InterPro" id="IPR055259">
    <property type="entry name" value="YkvP/CgeB_Glyco_trans-like"/>
</dbReference>
<protein>
    <submittedName>
        <fullName evidence="5">Glycosyl transferase family 1</fullName>
    </submittedName>
</protein>
<dbReference type="SUPFAM" id="SSF53756">
    <property type="entry name" value="UDP-Glycosyltransferase/glycogen phosphorylase"/>
    <property type="match status" value="1"/>
</dbReference>
<dbReference type="GO" id="GO:0016757">
    <property type="term" value="F:glycosyltransferase activity"/>
    <property type="evidence" value="ECO:0007669"/>
    <property type="project" value="UniProtKB-KW"/>
</dbReference>
<comment type="caution">
    <text evidence="5">The sequence shown here is derived from an EMBL/GenBank/DDBJ whole genome shotgun (WGS) entry which is preliminary data.</text>
</comment>
<dbReference type="EMBL" id="RKHJ01000001">
    <property type="protein sequence ID" value="ROR64914.1"/>
    <property type="molecule type" value="Genomic_DNA"/>
</dbReference>
<feature type="domain" description="Spore protein YkvP/CgeB glycosyl transferase-like" evidence="4">
    <location>
        <begin position="208"/>
        <end position="361"/>
    </location>
</feature>
<dbReference type="Gene3D" id="3.40.50.2000">
    <property type="entry name" value="Glycogen Phosphorylase B"/>
    <property type="match status" value="2"/>
</dbReference>
<dbReference type="GO" id="GO:0009103">
    <property type="term" value="P:lipopolysaccharide biosynthetic process"/>
    <property type="evidence" value="ECO:0007669"/>
    <property type="project" value="TreeGrafter"/>
</dbReference>
<gene>
    <name evidence="5" type="ORF">EDD26_0266</name>
</gene>
<evidence type="ECO:0000259" key="4">
    <source>
        <dbReference type="Pfam" id="PF13524"/>
    </source>
</evidence>
<name>A0A3N2APD2_9MICO</name>
<sequence>MNGRLTVVLDEVGERSPTTVGRYAAALTHALATTAPSGFDVAAMSAKVSDGREQRIRELLPGVGELRQTAMPARELRQAWLHSLTTLPVRGLVHSTSLLAPMVREPEPGDQVTVTVHGLHPLSDRSERKQRWFDRALRRALRRADGIVVPSTAVAEDLQLLHDLGDRVRVVHPAPVVAQSLPADRGASSTLTLPDEFVLAMTAPGARRQAEALIETVASSSMPDVRVVVAGPVQWGESTLAAMAVEAGLPPGRLVMLGDLDATQLAVAHHRALAHLHVSELDALGLSLLDAAALGTATVHPANRSLQEIAGDASVPVEGGPHELAAALGRLLADDAERERLAMHAMDRARAFTWEAAAQQVWRLHAEL</sequence>
<dbReference type="Proteomes" id="UP000275456">
    <property type="component" value="Unassembled WGS sequence"/>
</dbReference>
<dbReference type="InterPro" id="IPR028098">
    <property type="entry name" value="Glyco_trans_4-like_N"/>
</dbReference>
<evidence type="ECO:0000313" key="5">
    <source>
        <dbReference type="EMBL" id="ROR64914.1"/>
    </source>
</evidence>
<dbReference type="AlphaFoldDB" id="A0A3N2APD2"/>
<dbReference type="PANTHER" id="PTHR46401:SF2">
    <property type="entry name" value="GLYCOSYLTRANSFERASE WBBK-RELATED"/>
    <property type="match status" value="1"/>
</dbReference>
<evidence type="ECO:0000313" key="6">
    <source>
        <dbReference type="Proteomes" id="UP000275456"/>
    </source>
</evidence>
<feature type="domain" description="Glycosyltransferase subfamily 4-like N-terminal" evidence="3">
    <location>
        <begin position="20"/>
        <end position="173"/>
    </location>
</feature>